<evidence type="ECO:0000313" key="3">
    <source>
        <dbReference type="Proteomes" id="UP000326268"/>
    </source>
</evidence>
<feature type="region of interest" description="Disordered" evidence="1">
    <location>
        <begin position="1"/>
        <end position="28"/>
    </location>
</feature>
<name>A0A5N7A687_9EURO</name>
<proteinExistence type="predicted"/>
<evidence type="ECO:0000313" key="2">
    <source>
        <dbReference type="EMBL" id="KAE8365113.1"/>
    </source>
</evidence>
<organism evidence="2 3">
    <name type="scientific">Aspergillus caelatus</name>
    <dbReference type="NCBI Taxonomy" id="61420"/>
    <lineage>
        <taxon>Eukaryota</taxon>
        <taxon>Fungi</taxon>
        <taxon>Dikarya</taxon>
        <taxon>Ascomycota</taxon>
        <taxon>Pezizomycotina</taxon>
        <taxon>Eurotiomycetes</taxon>
        <taxon>Eurotiomycetidae</taxon>
        <taxon>Eurotiales</taxon>
        <taxon>Aspergillaceae</taxon>
        <taxon>Aspergillus</taxon>
        <taxon>Aspergillus subgen. Circumdati</taxon>
    </lineage>
</organism>
<dbReference type="Proteomes" id="UP000326268">
    <property type="component" value="Unassembled WGS sequence"/>
</dbReference>
<dbReference type="AlphaFoldDB" id="A0A5N7A687"/>
<reference evidence="2 3" key="1">
    <citation type="submission" date="2019-04" db="EMBL/GenBank/DDBJ databases">
        <title>Friends and foes A comparative genomics studyof 23 Aspergillus species from section Flavi.</title>
        <authorList>
            <consortium name="DOE Joint Genome Institute"/>
            <person name="Kjaerbolling I."/>
            <person name="Vesth T."/>
            <person name="Frisvad J.C."/>
            <person name="Nybo J.L."/>
            <person name="Theobald S."/>
            <person name="Kildgaard S."/>
            <person name="Isbrandt T."/>
            <person name="Kuo A."/>
            <person name="Sato A."/>
            <person name="Lyhne E.K."/>
            <person name="Kogle M.E."/>
            <person name="Wiebenga A."/>
            <person name="Kun R.S."/>
            <person name="Lubbers R.J."/>
            <person name="Makela M.R."/>
            <person name="Barry K."/>
            <person name="Chovatia M."/>
            <person name="Clum A."/>
            <person name="Daum C."/>
            <person name="Haridas S."/>
            <person name="He G."/>
            <person name="LaButti K."/>
            <person name="Lipzen A."/>
            <person name="Mondo S."/>
            <person name="Riley R."/>
            <person name="Salamov A."/>
            <person name="Simmons B.A."/>
            <person name="Magnuson J.K."/>
            <person name="Henrissat B."/>
            <person name="Mortensen U.H."/>
            <person name="Larsen T.O."/>
            <person name="Devries R.P."/>
            <person name="Grigoriev I.V."/>
            <person name="Machida M."/>
            <person name="Baker S.E."/>
            <person name="Andersen M.R."/>
        </authorList>
    </citation>
    <scope>NUCLEOTIDE SEQUENCE [LARGE SCALE GENOMIC DNA]</scope>
    <source>
        <strain evidence="2 3">CBS 763.97</strain>
    </source>
</reference>
<dbReference type="RefSeq" id="XP_031928194.1">
    <property type="nucleotide sequence ID" value="XM_032064440.1"/>
</dbReference>
<keyword evidence="3" id="KW-1185">Reference proteome</keyword>
<gene>
    <name evidence="2" type="ORF">BDV27DRAFT_107517</name>
</gene>
<sequence length="88" mass="9334">MDIHDGGTVHSPSAHILPLSAPRGGRRGARTCSSARIRNLATTVVFASLLVGGERASPGCTSYRTTKQVHVILGTQTTWYHISSCSVD</sequence>
<protein>
    <submittedName>
        <fullName evidence="2">Uncharacterized protein</fullName>
    </submittedName>
</protein>
<dbReference type="EMBL" id="ML737637">
    <property type="protein sequence ID" value="KAE8365113.1"/>
    <property type="molecule type" value="Genomic_DNA"/>
</dbReference>
<evidence type="ECO:0000256" key="1">
    <source>
        <dbReference type="SAM" id="MobiDB-lite"/>
    </source>
</evidence>
<accession>A0A5N7A687</accession>
<dbReference type="GeneID" id="43648886"/>